<reference evidence="7 8" key="1">
    <citation type="submission" date="2024-08" db="EMBL/GenBank/DDBJ databases">
        <authorList>
            <person name="Lu H."/>
        </authorList>
    </citation>
    <scope>NUCLEOTIDE SEQUENCE [LARGE SCALE GENOMIC DNA]</scope>
    <source>
        <strain evidence="7 8">LYH14W</strain>
    </source>
</reference>
<dbReference type="InterPro" id="IPR004089">
    <property type="entry name" value="MCPsignal_dom"/>
</dbReference>
<evidence type="ECO:0000256" key="2">
    <source>
        <dbReference type="ARBA" id="ARBA00029447"/>
    </source>
</evidence>
<dbReference type="SMART" id="SM00283">
    <property type="entry name" value="MA"/>
    <property type="match status" value="1"/>
</dbReference>
<dbReference type="SUPFAM" id="SSF58104">
    <property type="entry name" value="Methyl-accepting chemotaxis protein (MCP) signaling domain"/>
    <property type="match status" value="1"/>
</dbReference>
<organism evidence="7 8">
    <name type="scientific">Pelomonas parva</name>
    <dbReference type="NCBI Taxonomy" id="3299032"/>
    <lineage>
        <taxon>Bacteria</taxon>
        <taxon>Pseudomonadati</taxon>
        <taxon>Pseudomonadota</taxon>
        <taxon>Betaproteobacteria</taxon>
        <taxon>Burkholderiales</taxon>
        <taxon>Sphaerotilaceae</taxon>
        <taxon>Roseateles</taxon>
    </lineage>
</organism>
<dbReference type="InterPro" id="IPR051310">
    <property type="entry name" value="MCP_chemotaxis"/>
</dbReference>
<evidence type="ECO:0000256" key="3">
    <source>
        <dbReference type="PROSITE-ProRule" id="PRU00284"/>
    </source>
</evidence>
<keyword evidence="3" id="KW-0807">Transducer</keyword>
<evidence type="ECO:0000256" key="4">
    <source>
        <dbReference type="SAM" id="Phobius"/>
    </source>
</evidence>
<evidence type="ECO:0000259" key="5">
    <source>
        <dbReference type="PROSITE" id="PS50111"/>
    </source>
</evidence>
<accession>A0ABW7EZ13</accession>
<protein>
    <submittedName>
        <fullName evidence="7">Methyl-accepting chemotaxis protein</fullName>
    </submittedName>
</protein>
<keyword evidence="8" id="KW-1185">Reference proteome</keyword>
<feature type="domain" description="Methyl-accepting transducer" evidence="5">
    <location>
        <begin position="275"/>
        <end position="504"/>
    </location>
</feature>
<dbReference type="EMBL" id="JBIGHV010000002">
    <property type="protein sequence ID" value="MFG6429553.1"/>
    <property type="molecule type" value="Genomic_DNA"/>
</dbReference>
<dbReference type="Gene3D" id="1.10.287.950">
    <property type="entry name" value="Methyl-accepting chemotaxis protein"/>
    <property type="match status" value="1"/>
</dbReference>
<dbReference type="InterPro" id="IPR003660">
    <property type="entry name" value="HAMP_dom"/>
</dbReference>
<dbReference type="Proteomes" id="UP001606210">
    <property type="component" value="Unassembled WGS sequence"/>
</dbReference>
<dbReference type="Pfam" id="PF00672">
    <property type="entry name" value="HAMP"/>
    <property type="match status" value="1"/>
</dbReference>
<keyword evidence="4" id="KW-0812">Transmembrane</keyword>
<keyword evidence="4" id="KW-0472">Membrane</keyword>
<comment type="caution">
    <text evidence="7">The sequence shown here is derived from an EMBL/GenBank/DDBJ whole genome shotgun (WGS) entry which is preliminary data.</text>
</comment>
<sequence length="527" mass="55298">MTRGLNWSLRRQLAVGVGLLLSLMLGIALLALWQGGRLGEQLARIVTVNNPRNDLAHALHAALLRQQVLERSFLAYTEAEDFEAGRKQLRAAQAEVLGAEQALGKALDGNDEAITPLRDALAQARALREQAQPLVESALQAAEQGRGVDAALSAMLPAEGAQNGWADAVRGIVAAIRDANARENAAQQGQQRAMRLQLLALAGLALALGATLAWALYRSVMRPLQQAVRLAERIAQGDLQAEVATRRSDEFGRLLTAIADLQGALRETVADLRHSADLVDAASRDIAAGSQSLSQRTEAGAARLQQAAATVHGLVGLAEQADRAAASANSSAEQSRSLVAQGRTAMTELAGRMGEIATAAGRTTEIVRSIEAIAFQTNILALNAAIEAARAGDAGRGFAVVAGEVRQLAARTAQAAAEIGQLSHDTQQGVGAGEQSVRAAGEVVDSLHLAAEQVWQVVQQSAQAARLQRDQLQEVNHSVGQLDHQTQHDAALAEQLNASAAALQGSAGTLLRGVGRFQLDSMVAPKC</sequence>
<dbReference type="PANTHER" id="PTHR43531">
    <property type="entry name" value="PROTEIN ICFG"/>
    <property type="match status" value="1"/>
</dbReference>
<dbReference type="RefSeq" id="WP_394477093.1">
    <property type="nucleotide sequence ID" value="NZ_JBIGHV010000002.1"/>
</dbReference>
<dbReference type="SMART" id="SM00304">
    <property type="entry name" value="HAMP"/>
    <property type="match status" value="1"/>
</dbReference>
<evidence type="ECO:0000256" key="1">
    <source>
        <dbReference type="ARBA" id="ARBA00022500"/>
    </source>
</evidence>
<dbReference type="InterPro" id="IPR004090">
    <property type="entry name" value="Chemotax_Me-accpt_rcpt"/>
</dbReference>
<dbReference type="PANTHER" id="PTHR43531:SF11">
    <property type="entry name" value="METHYL-ACCEPTING CHEMOTAXIS PROTEIN 3"/>
    <property type="match status" value="1"/>
</dbReference>
<feature type="transmembrane region" description="Helical" evidence="4">
    <location>
        <begin position="12"/>
        <end position="33"/>
    </location>
</feature>
<dbReference type="PROSITE" id="PS50111">
    <property type="entry name" value="CHEMOTAXIS_TRANSDUC_2"/>
    <property type="match status" value="1"/>
</dbReference>
<evidence type="ECO:0000313" key="7">
    <source>
        <dbReference type="EMBL" id="MFG6429553.1"/>
    </source>
</evidence>
<dbReference type="CDD" id="cd06225">
    <property type="entry name" value="HAMP"/>
    <property type="match status" value="1"/>
</dbReference>
<name>A0ABW7EZ13_9BURK</name>
<keyword evidence="4" id="KW-1133">Transmembrane helix</keyword>
<comment type="similarity">
    <text evidence="2">Belongs to the methyl-accepting chemotaxis (MCP) protein family.</text>
</comment>
<evidence type="ECO:0000313" key="8">
    <source>
        <dbReference type="Proteomes" id="UP001606210"/>
    </source>
</evidence>
<keyword evidence="1" id="KW-0145">Chemotaxis</keyword>
<dbReference type="Pfam" id="PF00015">
    <property type="entry name" value="MCPsignal"/>
    <property type="match status" value="1"/>
</dbReference>
<dbReference type="PROSITE" id="PS50885">
    <property type="entry name" value="HAMP"/>
    <property type="match status" value="1"/>
</dbReference>
<proteinExistence type="inferred from homology"/>
<gene>
    <name evidence="7" type="ORF">ACG00Y_06505</name>
</gene>
<feature type="domain" description="HAMP" evidence="6">
    <location>
        <begin position="218"/>
        <end position="270"/>
    </location>
</feature>
<evidence type="ECO:0000259" key="6">
    <source>
        <dbReference type="PROSITE" id="PS50885"/>
    </source>
</evidence>
<dbReference type="PRINTS" id="PR00260">
    <property type="entry name" value="CHEMTRNSDUCR"/>
</dbReference>